<name>A0A7X9RY79_9BACT</name>
<dbReference type="Pfam" id="PF00501">
    <property type="entry name" value="AMP-binding"/>
    <property type="match status" value="1"/>
</dbReference>
<dbReference type="Pfam" id="PF13193">
    <property type="entry name" value="AMP-binding_C"/>
    <property type="match status" value="1"/>
</dbReference>
<dbReference type="PROSITE" id="PS00455">
    <property type="entry name" value="AMP_BINDING"/>
    <property type="match status" value="1"/>
</dbReference>
<dbReference type="InterPro" id="IPR042099">
    <property type="entry name" value="ANL_N_sf"/>
</dbReference>
<dbReference type="NCBIfam" id="NF004837">
    <property type="entry name" value="PRK06187.1"/>
    <property type="match status" value="1"/>
</dbReference>
<dbReference type="FunFam" id="3.30.300.30:FF:000008">
    <property type="entry name" value="2,3-dihydroxybenzoate-AMP ligase"/>
    <property type="match status" value="1"/>
</dbReference>
<evidence type="ECO:0000313" key="6">
    <source>
        <dbReference type="Proteomes" id="UP000576082"/>
    </source>
</evidence>
<gene>
    <name evidence="5" type="ORF">HHU12_23185</name>
</gene>
<protein>
    <submittedName>
        <fullName evidence="5">Long-chain fatty acid--CoA ligase</fullName>
    </submittedName>
</protein>
<dbReference type="InterPro" id="IPR020845">
    <property type="entry name" value="AMP-binding_CS"/>
</dbReference>
<dbReference type="CDD" id="cd05936">
    <property type="entry name" value="FC-FACS_FadD_like"/>
    <property type="match status" value="1"/>
</dbReference>
<feature type="domain" description="AMP-dependent synthetase/ligase" evidence="3">
    <location>
        <begin position="9"/>
        <end position="377"/>
    </location>
</feature>
<dbReference type="Proteomes" id="UP000576082">
    <property type="component" value="Unassembled WGS sequence"/>
</dbReference>
<comment type="similarity">
    <text evidence="1">Belongs to the ATP-dependent AMP-binding enzyme family.</text>
</comment>
<evidence type="ECO:0000259" key="4">
    <source>
        <dbReference type="Pfam" id="PF13193"/>
    </source>
</evidence>
<organism evidence="5 6">
    <name type="scientific">Flammeovirga aprica JL-4</name>
    <dbReference type="NCBI Taxonomy" id="694437"/>
    <lineage>
        <taxon>Bacteria</taxon>
        <taxon>Pseudomonadati</taxon>
        <taxon>Bacteroidota</taxon>
        <taxon>Cytophagia</taxon>
        <taxon>Cytophagales</taxon>
        <taxon>Flammeovirgaceae</taxon>
        <taxon>Flammeovirga</taxon>
    </lineage>
</organism>
<dbReference type="SUPFAM" id="SSF56801">
    <property type="entry name" value="Acetyl-CoA synthetase-like"/>
    <property type="match status" value="1"/>
</dbReference>
<dbReference type="InterPro" id="IPR045851">
    <property type="entry name" value="AMP-bd_C_sf"/>
</dbReference>
<comment type="caution">
    <text evidence="5">The sequence shown here is derived from an EMBL/GenBank/DDBJ whole genome shotgun (WGS) entry which is preliminary data.</text>
</comment>
<keyword evidence="2 5" id="KW-0436">Ligase</keyword>
<dbReference type="GO" id="GO:0016878">
    <property type="term" value="F:acid-thiol ligase activity"/>
    <property type="evidence" value="ECO:0007669"/>
    <property type="project" value="UniProtKB-ARBA"/>
</dbReference>
<keyword evidence="6" id="KW-1185">Reference proteome</keyword>
<dbReference type="InterPro" id="IPR050237">
    <property type="entry name" value="ATP-dep_AMP-bd_enzyme"/>
</dbReference>
<dbReference type="PANTHER" id="PTHR43767:SF1">
    <property type="entry name" value="NONRIBOSOMAL PEPTIDE SYNTHASE PES1 (EUROFUNG)-RELATED"/>
    <property type="match status" value="1"/>
</dbReference>
<dbReference type="EMBL" id="JABANE010000078">
    <property type="protein sequence ID" value="NME70898.1"/>
    <property type="molecule type" value="Genomic_DNA"/>
</dbReference>
<accession>A0A7X9RY79</accession>
<evidence type="ECO:0000259" key="3">
    <source>
        <dbReference type="Pfam" id="PF00501"/>
    </source>
</evidence>
<dbReference type="RefSeq" id="WP_169659125.1">
    <property type="nucleotide sequence ID" value="NZ_JABANE010000078.1"/>
</dbReference>
<dbReference type="Gene3D" id="3.40.50.12780">
    <property type="entry name" value="N-terminal domain of ligase-like"/>
    <property type="match status" value="1"/>
</dbReference>
<evidence type="ECO:0000256" key="2">
    <source>
        <dbReference type="ARBA" id="ARBA00022598"/>
    </source>
</evidence>
<dbReference type="PANTHER" id="PTHR43767">
    <property type="entry name" value="LONG-CHAIN-FATTY-ACID--COA LIGASE"/>
    <property type="match status" value="1"/>
</dbReference>
<sequence length="515" mass="57616">MLNLSSIIESSALKFPDQIAFKYRNEEYSFAEINATANKVANALSKLGLKKGDKVALSCVNIPYFPIIYYGILKAGLVVVPLNINLKTEEIIYHLKNSESKVYFCFSGTDEVEMAKMGYEAFKKVDECLEFITIMPSRKSYSFLSFEELIADESTIFETSETHSNDTAVIIYTSGTTGNPKGAELTHFNLLMNSKICKELFHISENDTQLIVLPLFHIFAMTVLMNSGVLSGCCNILVPKFREETILQLFQKHEVTVFAGVPTMYLRLTAYQPSQIDLALISKKLRLCISGGASLPVSAIEEFEQKFNVPIIEGYGMSEGSPVVTFNVNEELRKMGSIGVPVYGVEVKIVDKAGNEVPIGTKGELWYRGHNVMKGYYKNQNATAETITNGWLHSGDIAVKDEDGFYFIVDRAKDIIISGGVNIYPREVEDVIMKHEAVSMVAVIGVPDEIMGENVKAYVVLKNNQKLNEEELIIFLKQKIASYKSPRSIEFLETLPMNATGKILKKKLRKKAILW</sequence>
<dbReference type="Gene3D" id="3.30.300.30">
    <property type="match status" value="1"/>
</dbReference>
<dbReference type="AlphaFoldDB" id="A0A7X9RY79"/>
<evidence type="ECO:0000313" key="5">
    <source>
        <dbReference type="EMBL" id="NME70898.1"/>
    </source>
</evidence>
<feature type="domain" description="AMP-binding enzyme C-terminal" evidence="4">
    <location>
        <begin position="427"/>
        <end position="502"/>
    </location>
</feature>
<proteinExistence type="inferred from homology"/>
<dbReference type="InterPro" id="IPR000873">
    <property type="entry name" value="AMP-dep_synth/lig_dom"/>
</dbReference>
<evidence type="ECO:0000256" key="1">
    <source>
        <dbReference type="ARBA" id="ARBA00006432"/>
    </source>
</evidence>
<dbReference type="InterPro" id="IPR025110">
    <property type="entry name" value="AMP-bd_C"/>
</dbReference>
<reference evidence="5 6" key="1">
    <citation type="submission" date="2020-04" db="EMBL/GenBank/DDBJ databases">
        <title>Flammeovirga sp. SR4, a novel species isolated from seawater.</title>
        <authorList>
            <person name="Wang X."/>
        </authorList>
    </citation>
    <scope>NUCLEOTIDE SEQUENCE [LARGE SCALE GENOMIC DNA]</scope>
    <source>
        <strain evidence="5 6">ATCC 23126</strain>
    </source>
</reference>